<dbReference type="InterPro" id="IPR022409">
    <property type="entry name" value="PKD/Chitinase_dom"/>
</dbReference>
<dbReference type="SMART" id="SM00089">
    <property type="entry name" value="PKD"/>
    <property type="match status" value="5"/>
</dbReference>
<keyword evidence="4" id="KW-1185">Reference proteome</keyword>
<evidence type="ECO:0000256" key="1">
    <source>
        <dbReference type="SAM" id="Phobius"/>
    </source>
</evidence>
<dbReference type="PANTHER" id="PTHR36842">
    <property type="entry name" value="PROTEIN TOLB HOMOLOG"/>
    <property type="match status" value="1"/>
</dbReference>
<feature type="domain" description="PKD" evidence="2">
    <location>
        <begin position="415"/>
        <end position="468"/>
    </location>
</feature>
<keyword evidence="1" id="KW-0812">Transmembrane</keyword>
<protein>
    <recommendedName>
        <fullName evidence="2">PKD domain-containing protein</fullName>
    </recommendedName>
</protein>
<dbReference type="Pfam" id="PF18911">
    <property type="entry name" value="PKD_4"/>
    <property type="match status" value="5"/>
</dbReference>
<dbReference type="SUPFAM" id="SSF49299">
    <property type="entry name" value="PKD domain"/>
    <property type="match status" value="5"/>
</dbReference>
<keyword evidence="1" id="KW-0472">Membrane</keyword>
<gene>
    <name evidence="3" type="ORF">MSVAZ_1271</name>
</gene>
<accession>A0A0E3Q4P9</accession>
<feature type="domain" description="PKD" evidence="2">
    <location>
        <begin position="473"/>
        <end position="552"/>
    </location>
</feature>
<feature type="domain" description="PKD" evidence="2">
    <location>
        <begin position="215"/>
        <end position="298"/>
    </location>
</feature>
<reference evidence="3 4" key="1">
    <citation type="submission" date="2014-07" db="EMBL/GenBank/DDBJ databases">
        <title>Methanogenic archaea and the global carbon cycle.</title>
        <authorList>
            <person name="Henriksen J.R."/>
            <person name="Luke J."/>
            <person name="Reinhart S."/>
            <person name="Benedict M.N."/>
            <person name="Youngblut N.D."/>
            <person name="Metcalf M.E."/>
            <person name="Whitaker R.J."/>
            <person name="Metcalf W.W."/>
        </authorList>
    </citation>
    <scope>NUCLEOTIDE SEQUENCE [LARGE SCALE GENOMIC DNA]</scope>
    <source>
        <strain evidence="3 4">Z-761</strain>
    </source>
</reference>
<dbReference type="GeneID" id="24809690"/>
<dbReference type="EMBL" id="CP009520">
    <property type="protein sequence ID" value="AKB43540.1"/>
    <property type="molecule type" value="Genomic_DNA"/>
</dbReference>
<dbReference type="PANTHER" id="PTHR36842:SF1">
    <property type="entry name" value="PROTEIN TOLB"/>
    <property type="match status" value="1"/>
</dbReference>
<dbReference type="RefSeq" id="WP_052727909.1">
    <property type="nucleotide sequence ID" value="NZ_CP009520.1"/>
</dbReference>
<feature type="domain" description="PKD" evidence="2">
    <location>
        <begin position="144"/>
        <end position="208"/>
    </location>
</feature>
<dbReference type="HOGENOM" id="CLU_022982_0_0_2"/>
<dbReference type="KEGG" id="mvc:MSVAZ_1271"/>
<evidence type="ECO:0000313" key="3">
    <source>
        <dbReference type="EMBL" id="AKB43540.1"/>
    </source>
</evidence>
<name>A0A0E3Q4P9_9EURY</name>
<evidence type="ECO:0000313" key="4">
    <source>
        <dbReference type="Proteomes" id="UP000033096"/>
    </source>
</evidence>
<dbReference type="PATRIC" id="fig|1434123.4.peg.1510"/>
<dbReference type="Gene3D" id="2.60.40.10">
    <property type="entry name" value="Immunoglobulins"/>
    <property type="match status" value="5"/>
</dbReference>
<dbReference type="AlphaFoldDB" id="A0A0E3Q4P9"/>
<dbReference type="STRING" id="1434123.MSVAZ_1271"/>
<dbReference type="InterPro" id="IPR035986">
    <property type="entry name" value="PKD_dom_sf"/>
</dbReference>
<dbReference type="CDD" id="cd00146">
    <property type="entry name" value="PKD"/>
    <property type="match status" value="5"/>
</dbReference>
<dbReference type="FunFam" id="2.60.40.10:FF:000270">
    <property type="entry name" value="Cell surface protein"/>
    <property type="match status" value="5"/>
</dbReference>
<dbReference type="PROSITE" id="PS50093">
    <property type="entry name" value="PKD"/>
    <property type="match status" value="5"/>
</dbReference>
<proteinExistence type="predicted"/>
<dbReference type="Proteomes" id="UP000033096">
    <property type="component" value="Chromosome"/>
</dbReference>
<feature type="transmembrane region" description="Helical" evidence="1">
    <location>
        <begin position="111"/>
        <end position="130"/>
    </location>
</feature>
<evidence type="ECO:0000259" key="2">
    <source>
        <dbReference type="PROSITE" id="PS50093"/>
    </source>
</evidence>
<keyword evidence="1" id="KW-1133">Transmembrane helix</keyword>
<feature type="domain" description="PKD" evidence="2">
    <location>
        <begin position="320"/>
        <end position="359"/>
    </location>
</feature>
<sequence>MSDIKRDVKSSVKDFTQGSVSKVVKESTKKLIKNLPEKQKKLLEDRIVNMSDDQLEQYFADDPYFKDALENTIKSVSDIPPKKSPGFWKKRTELVSKCTSENLATTLSPQVVISIILAVASVALLAILFLKPPVANFTTSVPNAPLTIQFNDISSYHPTSWEWDFGDNNTSTEQNLTHKYSKAGNYTVTLTASNVAGSNTTTKENISVNKTLQTPVANFSSNVTSGKAPLSVKFTDKSTEIPTKWNWSFGDGKASTQQNPEHQYSKAGMYTVTFTASNAAGSNTTTKENYMKVTGKTVANFTSNVTRSHVPLTVQFTDFSQNATGWNWDFGDGTSSSDQSPVHVYFPAGTYNVNLTVTNENETDSKFATIVALGKKDNDHNPKILPVANFTSNLIEGPAPLTVQFIALSQNATEWNWNFGDRTHSIVDNPIHEYSTPGNYTVALTASNAAGSNTTTKENYIKVEPVPKNLVAPVAAFSASPTSGSIPLKVQFTDNSTGNPEEWKWDFGDETISTEKNPVNIYFKAGNHTVNLTVTNKNGTNSTSATITVRCA</sequence>
<dbReference type="InterPro" id="IPR000601">
    <property type="entry name" value="PKD_dom"/>
</dbReference>
<organism evidence="3 4">
    <name type="scientific">Methanosarcina vacuolata Z-761</name>
    <dbReference type="NCBI Taxonomy" id="1434123"/>
    <lineage>
        <taxon>Archaea</taxon>
        <taxon>Methanobacteriati</taxon>
        <taxon>Methanobacteriota</taxon>
        <taxon>Stenosarchaea group</taxon>
        <taxon>Methanomicrobia</taxon>
        <taxon>Methanosarcinales</taxon>
        <taxon>Methanosarcinaceae</taxon>
        <taxon>Methanosarcina</taxon>
    </lineage>
</organism>
<dbReference type="InterPro" id="IPR013783">
    <property type="entry name" value="Ig-like_fold"/>
</dbReference>